<evidence type="ECO:0000256" key="6">
    <source>
        <dbReference type="ARBA" id="ARBA00023136"/>
    </source>
</evidence>
<keyword evidence="3" id="KW-1003">Cell membrane</keyword>
<evidence type="ECO:0000256" key="5">
    <source>
        <dbReference type="ARBA" id="ARBA00022989"/>
    </source>
</evidence>
<keyword evidence="6 7" id="KW-0472">Membrane</keyword>
<dbReference type="InterPro" id="IPR011701">
    <property type="entry name" value="MFS"/>
</dbReference>
<dbReference type="PANTHER" id="PTHR42718:SF46">
    <property type="entry name" value="BLR6921 PROTEIN"/>
    <property type="match status" value="1"/>
</dbReference>
<accession>A0A4R3LGL3</accession>
<keyword evidence="12" id="KW-1185">Reference proteome</keyword>
<dbReference type="CDD" id="cd06174">
    <property type="entry name" value="MFS"/>
    <property type="match status" value="1"/>
</dbReference>
<feature type="transmembrane region" description="Helical" evidence="7">
    <location>
        <begin position="370"/>
        <end position="390"/>
    </location>
</feature>
<feature type="transmembrane region" description="Helical" evidence="7">
    <location>
        <begin position="282"/>
        <end position="300"/>
    </location>
</feature>
<feature type="transmembrane region" description="Helical" evidence="7">
    <location>
        <begin position="78"/>
        <end position="104"/>
    </location>
</feature>
<reference evidence="10 12" key="2">
    <citation type="submission" date="2019-07" db="EMBL/GenBank/DDBJ databases">
        <title>Tepidimonas ignava SPS-1037 draft genome.</title>
        <authorList>
            <person name="Da Costa M.S."/>
            <person name="Froufe H.J.C."/>
            <person name="Egas C."/>
            <person name="Albuquerque L."/>
        </authorList>
    </citation>
    <scope>NUCLEOTIDE SEQUENCE [LARGE SCALE GENOMIC DNA]</scope>
    <source>
        <strain evidence="10 12">SPS-1037</strain>
    </source>
</reference>
<organism evidence="9 11">
    <name type="scientific">Tepidimonas ignava</name>
    <dbReference type="NCBI Taxonomy" id="114249"/>
    <lineage>
        <taxon>Bacteria</taxon>
        <taxon>Pseudomonadati</taxon>
        <taxon>Pseudomonadota</taxon>
        <taxon>Betaproteobacteria</taxon>
        <taxon>Burkholderiales</taxon>
        <taxon>Tepidimonas</taxon>
    </lineage>
</organism>
<reference evidence="9 11" key="1">
    <citation type="submission" date="2019-03" db="EMBL/GenBank/DDBJ databases">
        <title>Genomic Encyclopedia of Type Strains, Phase IV (KMG-IV): sequencing the most valuable type-strain genomes for metagenomic binning, comparative biology and taxonomic classification.</title>
        <authorList>
            <person name="Goeker M."/>
        </authorList>
    </citation>
    <scope>NUCLEOTIDE SEQUENCE [LARGE SCALE GENOMIC DNA]</scope>
    <source>
        <strain evidence="9 11">DSM 12034</strain>
    </source>
</reference>
<evidence type="ECO:0000313" key="11">
    <source>
        <dbReference type="Proteomes" id="UP000295536"/>
    </source>
</evidence>
<evidence type="ECO:0000256" key="2">
    <source>
        <dbReference type="ARBA" id="ARBA00022448"/>
    </source>
</evidence>
<evidence type="ECO:0000256" key="4">
    <source>
        <dbReference type="ARBA" id="ARBA00022692"/>
    </source>
</evidence>
<evidence type="ECO:0000256" key="1">
    <source>
        <dbReference type="ARBA" id="ARBA00004651"/>
    </source>
</evidence>
<dbReference type="Proteomes" id="UP000295536">
    <property type="component" value="Unassembled WGS sequence"/>
</dbReference>
<dbReference type="Proteomes" id="UP000315577">
    <property type="component" value="Unassembled WGS sequence"/>
</dbReference>
<keyword evidence="5 7" id="KW-1133">Transmembrane helix</keyword>
<feature type="transmembrane region" description="Helical" evidence="7">
    <location>
        <begin position="247"/>
        <end position="270"/>
    </location>
</feature>
<evidence type="ECO:0000313" key="9">
    <source>
        <dbReference type="EMBL" id="TCS98690.1"/>
    </source>
</evidence>
<comment type="caution">
    <text evidence="9">The sequence shown here is derived from an EMBL/GenBank/DDBJ whole genome shotgun (WGS) entry which is preliminary data.</text>
</comment>
<keyword evidence="4 7" id="KW-0812">Transmembrane</keyword>
<dbReference type="RefSeq" id="WP_185971240.1">
    <property type="nucleotide sequence ID" value="NZ_DAIPFN010000035.1"/>
</dbReference>
<dbReference type="PROSITE" id="PS50850">
    <property type="entry name" value="MFS"/>
    <property type="match status" value="1"/>
</dbReference>
<dbReference type="Pfam" id="PF07690">
    <property type="entry name" value="MFS_1"/>
    <property type="match status" value="1"/>
</dbReference>
<feature type="transmembrane region" description="Helical" evidence="7">
    <location>
        <begin position="306"/>
        <end position="331"/>
    </location>
</feature>
<dbReference type="InterPro" id="IPR036259">
    <property type="entry name" value="MFS_trans_sf"/>
</dbReference>
<feature type="transmembrane region" description="Helical" evidence="7">
    <location>
        <begin position="343"/>
        <end position="364"/>
    </location>
</feature>
<dbReference type="Gene3D" id="1.20.1250.20">
    <property type="entry name" value="MFS general substrate transporter like domains"/>
    <property type="match status" value="1"/>
</dbReference>
<dbReference type="GO" id="GO:0022857">
    <property type="term" value="F:transmembrane transporter activity"/>
    <property type="evidence" value="ECO:0007669"/>
    <property type="project" value="InterPro"/>
</dbReference>
<proteinExistence type="predicted"/>
<dbReference type="GO" id="GO:0005886">
    <property type="term" value="C:plasma membrane"/>
    <property type="evidence" value="ECO:0007669"/>
    <property type="project" value="UniProtKB-SubCell"/>
</dbReference>
<evidence type="ECO:0000256" key="7">
    <source>
        <dbReference type="SAM" id="Phobius"/>
    </source>
</evidence>
<dbReference type="AlphaFoldDB" id="A0A4R3LGL3"/>
<dbReference type="PANTHER" id="PTHR42718">
    <property type="entry name" value="MAJOR FACILITATOR SUPERFAMILY MULTIDRUG TRANSPORTER MFSC"/>
    <property type="match status" value="1"/>
</dbReference>
<evidence type="ECO:0000313" key="10">
    <source>
        <dbReference type="EMBL" id="TSE18516.1"/>
    </source>
</evidence>
<feature type="transmembrane region" description="Helical" evidence="7">
    <location>
        <begin position="110"/>
        <end position="128"/>
    </location>
</feature>
<evidence type="ECO:0000313" key="12">
    <source>
        <dbReference type="Proteomes" id="UP000315577"/>
    </source>
</evidence>
<feature type="transmembrane region" description="Helical" evidence="7">
    <location>
        <begin position="140"/>
        <end position="161"/>
    </location>
</feature>
<keyword evidence="2" id="KW-0813">Transport</keyword>
<dbReference type="EMBL" id="SMAH01000004">
    <property type="protein sequence ID" value="TCS98690.1"/>
    <property type="molecule type" value="Genomic_DNA"/>
</dbReference>
<feature type="transmembrane region" description="Helical" evidence="7">
    <location>
        <begin position="217"/>
        <end position="241"/>
    </location>
</feature>
<feature type="transmembrane region" description="Helical" evidence="7">
    <location>
        <begin position="48"/>
        <end position="66"/>
    </location>
</feature>
<dbReference type="EMBL" id="VJNC01000024">
    <property type="protein sequence ID" value="TSE18516.1"/>
    <property type="molecule type" value="Genomic_DNA"/>
</dbReference>
<comment type="subcellular location">
    <subcellularLocation>
        <location evidence="1">Cell membrane</location>
        <topology evidence="1">Multi-pass membrane protein</topology>
    </subcellularLocation>
</comment>
<name>A0A4R3LGL3_9BURK</name>
<dbReference type="SUPFAM" id="SSF103473">
    <property type="entry name" value="MFS general substrate transporter"/>
    <property type="match status" value="1"/>
</dbReference>
<evidence type="ECO:0000256" key="3">
    <source>
        <dbReference type="ARBA" id="ARBA00022475"/>
    </source>
</evidence>
<gene>
    <name evidence="9" type="ORF">EDC36_104114</name>
    <name evidence="10" type="ORF">Tigna_02518</name>
</gene>
<feature type="transmembrane region" description="Helical" evidence="7">
    <location>
        <begin position="167"/>
        <end position="184"/>
    </location>
</feature>
<sequence length="405" mass="41605">MARAGVRGIPAGAMWIVAVGVASALHVGKLPPALPVLARELGVTLVQGGFLLSLIQLAGMTLGAMLGQVADRLGPRRVMLAGLLVLAVASAAGALAPTPVWLLGTRAVEGVGFLMAVLPAPGLIRRLVSQPTLLARALGWWGAYMPMGAALGLLLAPWGYAAWGWRPMWALLAGVAALSAWVVARQVPADGPAQGGTAALRAAWGGLRQTLAAPGPWLVALAFGVYSGQWLAVVGFLPTLYTQAGWPLWWVGSASALAAGVNLVGNIVAGRLLAQGWPVRRLLWLGYGAMAVGALGTFTAPAPLAYGAVLVFSALGGLVPGTLFALAVRLAPSPTTVSTTVGWVQQLSSLGQFVGPPLVAWWAARVGGWQWSWLFNAACCALGGGLAVALHARWQRAQPAPQRGG</sequence>
<protein>
    <submittedName>
        <fullName evidence="10">Aromatic acid:H+ symporter (AAHS) family</fullName>
    </submittedName>
    <submittedName>
        <fullName evidence="9">Cyanate permease</fullName>
    </submittedName>
</protein>
<dbReference type="InterPro" id="IPR020846">
    <property type="entry name" value="MFS_dom"/>
</dbReference>
<evidence type="ECO:0000259" key="8">
    <source>
        <dbReference type="PROSITE" id="PS50850"/>
    </source>
</evidence>
<feature type="domain" description="Major facilitator superfamily (MFS) profile" evidence="8">
    <location>
        <begin position="12"/>
        <end position="395"/>
    </location>
</feature>